<evidence type="ECO:0000256" key="3">
    <source>
        <dbReference type="ARBA" id="ARBA00022737"/>
    </source>
</evidence>
<feature type="repeat" description="PPR" evidence="8">
    <location>
        <begin position="180"/>
        <end position="214"/>
    </location>
</feature>
<sequence>MLAAAVPPTDRSIPSAAKAVAAAADSSRSALAPHALHGLASKTPFAADVFVGSALLDMYAKCGNLPDARRLFDEMPDRNVVSWSALIGGYADAGMHHASLLIFRSALAEAVQVNDFTVSCIVRVCAAATLFELGAQVHARSLKTALDASPFVGSSLVSLYSKCGLVDCAYRVFSAASERNLGIWNAVLIASAQHGHTAMAFQRFTEMQTAGFRPNYITFLCLLTACSHAGLVDDGKRYFSLMKKEHGIEPQAEHYAAMVDLLGRVGRIPEALELIESMPMEPPDSVWGALLMACRMFKDADTAAIAAKRLFETGSRSSGAHMLLSSTYAAAGRHVDAALARKAMRDAGVRKETGLSWLEAAGEVHTFVSNCRRHPRSTEIYSLLEKVGAKMEAAGYVADTAAVVKDVDMDEKRATLGYHSERLAIGLGLLIVPEGVPIRVMKNLRVCDDCHNAVKYLSKCTGRVVVLRDNRRFHRFEDGLCSCGDFCCCGDNDIKAQKKSYLAKGPLARNKATQAETLHAKYSNMSSLRGFGNIARKWRELNGVNHWKGLLDPLDVDLRKNIINYGELSQAAYTGLNRERRSRYAGSCLFRRKDFLSRVDVSNPNLYEITKFIYAMCTVSLPDGFMVKSLSKAAWSKQSNWIGFVAVATDEGKEVLGRRDVVVAWRGTIRMLEWMDDLDISLASASEIVRPGSADDPRVHGGWLSVYTSTDPGSQYNKQSARCQVLNEIKRLQEVYKQEETSITITGHSLGAALATISATDIVSNGYNNSCPVSAFVFGSPRVGNSDFQKAFDGAEDLRLLRVRNSPDVVPNWPKLGYNDCGTELMIDTGESPYIKTPGNPLTWHDMECYMHGVAGTQGSNGGFQLEVDRDIALVNKHEDALKHEYSIPSSWWVVENKGMVKGKDGRWHLADHEDDD</sequence>
<dbReference type="InterPro" id="IPR002885">
    <property type="entry name" value="PPR_rpt"/>
</dbReference>
<dbReference type="EC" id="3.1.1.-" evidence="9"/>
<name>A0AAD8SXC8_LOLMU</name>
<keyword evidence="4 9" id="KW-0378">Hydrolase</keyword>
<proteinExistence type="inferred from homology"/>
<feature type="repeat" description="PPR" evidence="8">
    <location>
        <begin position="48"/>
        <end position="82"/>
    </location>
</feature>
<evidence type="ECO:0000313" key="13">
    <source>
        <dbReference type="Proteomes" id="UP001231189"/>
    </source>
</evidence>
<dbReference type="InterPro" id="IPR029058">
    <property type="entry name" value="AB_hydrolase_fold"/>
</dbReference>
<dbReference type="CDD" id="cd00519">
    <property type="entry name" value="Lipase_3"/>
    <property type="match status" value="1"/>
</dbReference>
<accession>A0AAD8SXC8</accession>
<dbReference type="NCBIfam" id="TIGR00756">
    <property type="entry name" value="PPR"/>
    <property type="match status" value="2"/>
</dbReference>
<keyword evidence="3" id="KW-0677">Repeat</keyword>
<dbReference type="PANTHER" id="PTHR31828:SF6">
    <property type="entry name" value="PHOSPHOLIPASE A1-II 1"/>
    <property type="match status" value="1"/>
</dbReference>
<feature type="domain" description="DYW" evidence="11">
    <location>
        <begin position="395"/>
        <end position="486"/>
    </location>
</feature>
<gene>
    <name evidence="12" type="ORF">QYE76_054265</name>
</gene>
<dbReference type="Pfam" id="PF13812">
    <property type="entry name" value="PPR_3"/>
    <property type="match status" value="1"/>
</dbReference>
<dbReference type="InterPro" id="IPR002921">
    <property type="entry name" value="Fungal_lipase-type"/>
</dbReference>
<dbReference type="InterPro" id="IPR011990">
    <property type="entry name" value="TPR-like_helical_dom_sf"/>
</dbReference>
<dbReference type="Pfam" id="PF01535">
    <property type="entry name" value="PPR"/>
    <property type="match status" value="2"/>
</dbReference>
<evidence type="ECO:0000259" key="11">
    <source>
        <dbReference type="Pfam" id="PF14432"/>
    </source>
</evidence>
<dbReference type="Pfam" id="PF20431">
    <property type="entry name" value="E_motif"/>
    <property type="match status" value="1"/>
</dbReference>
<dbReference type="InterPro" id="IPR046848">
    <property type="entry name" value="E_motif"/>
</dbReference>
<dbReference type="Pfam" id="PF14432">
    <property type="entry name" value="DYW_deaminase"/>
    <property type="match status" value="1"/>
</dbReference>
<dbReference type="AlphaFoldDB" id="A0AAD8SXC8"/>
<evidence type="ECO:0000256" key="4">
    <source>
        <dbReference type="ARBA" id="ARBA00022801"/>
    </source>
</evidence>
<evidence type="ECO:0000256" key="8">
    <source>
        <dbReference type="PROSITE-ProRule" id="PRU00708"/>
    </source>
</evidence>
<evidence type="ECO:0000256" key="6">
    <source>
        <dbReference type="ARBA" id="ARBA00022963"/>
    </source>
</evidence>
<reference evidence="12" key="1">
    <citation type="submission" date="2023-07" db="EMBL/GenBank/DDBJ databases">
        <title>A chromosome-level genome assembly of Lolium multiflorum.</title>
        <authorList>
            <person name="Chen Y."/>
            <person name="Copetti D."/>
            <person name="Kolliker R."/>
            <person name="Studer B."/>
        </authorList>
    </citation>
    <scope>NUCLEOTIDE SEQUENCE</scope>
    <source>
        <strain evidence="12">02402/16</strain>
        <tissue evidence="12">Leaf</tissue>
    </source>
</reference>
<dbReference type="FunFam" id="3.40.50.1820:FF:000065">
    <property type="entry name" value="Phospholipase A1-II 3"/>
    <property type="match status" value="1"/>
</dbReference>
<dbReference type="GO" id="GO:0016042">
    <property type="term" value="P:lipid catabolic process"/>
    <property type="evidence" value="ECO:0007669"/>
    <property type="project" value="UniProtKB-UniRule"/>
</dbReference>
<evidence type="ECO:0000256" key="7">
    <source>
        <dbReference type="ARBA" id="ARBA00023098"/>
    </source>
</evidence>
<dbReference type="InterPro" id="IPR033556">
    <property type="entry name" value="PLA"/>
</dbReference>
<dbReference type="PROSITE" id="PS51375">
    <property type="entry name" value="PPR"/>
    <property type="match status" value="2"/>
</dbReference>
<feature type="domain" description="Fungal lipase-type" evidence="10">
    <location>
        <begin position="662"/>
        <end position="815"/>
    </location>
</feature>
<dbReference type="InterPro" id="IPR032867">
    <property type="entry name" value="DYW_dom"/>
</dbReference>
<dbReference type="EMBL" id="JAUUTY010000003">
    <property type="protein sequence ID" value="KAK1666106.1"/>
    <property type="molecule type" value="Genomic_DNA"/>
</dbReference>
<dbReference type="FunFam" id="1.25.40.10:FF:000517">
    <property type="entry name" value="Pentatricopeptide repeat-containing protein At1g50270"/>
    <property type="match status" value="1"/>
</dbReference>
<evidence type="ECO:0000256" key="5">
    <source>
        <dbReference type="ARBA" id="ARBA00022946"/>
    </source>
</evidence>
<dbReference type="FunFam" id="1.25.40.10:FF:000407">
    <property type="entry name" value="Putative pentatricopeptide repeat-containing protein"/>
    <property type="match status" value="1"/>
</dbReference>
<evidence type="ECO:0000259" key="10">
    <source>
        <dbReference type="Pfam" id="PF01764"/>
    </source>
</evidence>
<keyword evidence="6 9" id="KW-0442">Lipid degradation</keyword>
<protein>
    <recommendedName>
        <fullName evidence="9">Phospholipase A1</fullName>
        <ecNumber evidence="9">3.1.1.-</ecNumber>
    </recommendedName>
</protein>
<dbReference type="GO" id="GO:0008970">
    <property type="term" value="F:phospholipase A1 activity"/>
    <property type="evidence" value="ECO:0007669"/>
    <property type="project" value="UniProtKB-UniRule"/>
</dbReference>
<organism evidence="12 13">
    <name type="scientific">Lolium multiflorum</name>
    <name type="common">Italian ryegrass</name>
    <name type="synonym">Lolium perenne subsp. multiflorum</name>
    <dbReference type="NCBI Taxonomy" id="4521"/>
    <lineage>
        <taxon>Eukaryota</taxon>
        <taxon>Viridiplantae</taxon>
        <taxon>Streptophyta</taxon>
        <taxon>Embryophyta</taxon>
        <taxon>Tracheophyta</taxon>
        <taxon>Spermatophyta</taxon>
        <taxon>Magnoliopsida</taxon>
        <taxon>Liliopsida</taxon>
        <taxon>Poales</taxon>
        <taxon>Poaceae</taxon>
        <taxon>BOP clade</taxon>
        <taxon>Pooideae</taxon>
        <taxon>Poodae</taxon>
        <taxon>Poeae</taxon>
        <taxon>Poeae Chloroplast Group 2 (Poeae type)</taxon>
        <taxon>Loliodinae</taxon>
        <taxon>Loliinae</taxon>
        <taxon>Lolium</taxon>
    </lineage>
</organism>
<dbReference type="Pfam" id="PF01764">
    <property type="entry name" value="Lipase_3"/>
    <property type="match status" value="1"/>
</dbReference>
<evidence type="ECO:0000256" key="9">
    <source>
        <dbReference type="RuleBase" id="RU367093"/>
    </source>
</evidence>
<comment type="function">
    <text evidence="1 9">Acylhydrolase that catalyzes the hydrolysis of phospholipids at the sn-1 position.</text>
</comment>
<dbReference type="GO" id="GO:0005737">
    <property type="term" value="C:cytoplasm"/>
    <property type="evidence" value="ECO:0007669"/>
    <property type="project" value="UniProtKB-ARBA"/>
</dbReference>
<dbReference type="Gene3D" id="3.40.50.1820">
    <property type="entry name" value="alpha/beta hydrolase"/>
    <property type="match status" value="1"/>
</dbReference>
<comment type="caution">
    <text evidence="12">The sequence shown here is derived from an EMBL/GenBank/DDBJ whole genome shotgun (WGS) entry which is preliminary data.</text>
</comment>
<evidence type="ECO:0000256" key="2">
    <source>
        <dbReference type="ARBA" id="ARBA00010701"/>
    </source>
</evidence>
<dbReference type="PANTHER" id="PTHR31828">
    <property type="entry name" value="PHOSPHOLIPASE A1-IIGAMMA"/>
    <property type="match status" value="1"/>
</dbReference>
<keyword evidence="7 9" id="KW-0443">Lipid metabolism</keyword>
<keyword evidence="5" id="KW-0809">Transit peptide</keyword>
<dbReference type="Gene3D" id="1.25.40.10">
    <property type="entry name" value="Tetratricopeptide repeat domain"/>
    <property type="match status" value="2"/>
</dbReference>
<dbReference type="GO" id="GO:0008270">
    <property type="term" value="F:zinc ion binding"/>
    <property type="evidence" value="ECO:0007669"/>
    <property type="project" value="InterPro"/>
</dbReference>
<dbReference type="Proteomes" id="UP001231189">
    <property type="component" value="Unassembled WGS sequence"/>
</dbReference>
<keyword evidence="13" id="KW-1185">Reference proteome</keyword>
<dbReference type="SUPFAM" id="SSF53474">
    <property type="entry name" value="alpha/beta-Hydrolases"/>
    <property type="match status" value="1"/>
</dbReference>
<evidence type="ECO:0000256" key="1">
    <source>
        <dbReference type="ARBA" id="ARBA00003523"/>
    </source>
</evidence>
<comment type="similarity">
    <text evidence="2 9">Belongs to the AB hydrolase superfamily. Lipase family.</text>
</comment>
<evidence type="ECO:0000313" key="12">
    <source>
        <dbReference type="EMBL" id="KAK1666106.1"/>
    </source>
</evidence>